<evidence type="ECO:0000313" key="3">
    <source>
        <dbReference type="Proteomes" id="UP001222027"/>
    </source>
</evidence>
<name>A0AAV8Q966_ENSVE</name>
<dbReference type="PANTHER" id="PTHR46288">
    <property type="entry name" value="PHORBOL-ESTER/DAG-TYPE DOMAIN-CONTAINING PROTEIN"/>
    <property type="match status" value="1"/>
</dbReference>
<feature type="region of interest" description="Disordered" evidence="1">
    <location>
        <begin position="226"/>
        <end position="246"/>
    </location>
</feature>
<evidence type="ECO:0008006" key="4">
    <source>
        <dbReference type="Google" id="ProtNLM"/>
    </source>
</evidence>
<reference evidence="2 3" key="1">
    <citation type="submission" date="2022-12" db="EMBL/GenBank/DDBJ databases">
        <title>Chromosome-scale assembly of the Ensete ventricosum genome.</title>
        <authorList>
            <person name="Dussert Y."/>
            <person name="Stocks J."/>
            <person name="Wendawek A."/>
            <person name="Woldeyes F."/>
            <person name="Nichols R.A."/>
            <person name="Borrell J.S."/>
        </authorList>
    </citation>
    <scope>NUCLEOTIDE SEQUENCE [LARGE SCALE GENOMIC DNA]</scope>
    <source>
        <strain evidence="3">cv. Maze</strain>
        <tissue evidence="2">Seeds</tissue>
    </source>
</reference>
<dbReference type="Proteomes" id="UP001222027">
    <property type="component" value="Unassembled WGS sequence"/>
</dbReference>
<dbReference type="SUPFAM" id="SSF57889">
    <property type="entry name" value="Cysteine-rich domain"/>
    <property type="match status" value="2"/>
</dbReference>
<accession>A0AAV8Q966</accession>
<dbReference type="InterPro" id="IPR046349">
    <property type="entry name" value="C1-like_sf"/>
</dbReference>
<dbReference type="AlphaFoldDB" id="A0AAV8Q966"/>
<dbReference type="PANTHER" id="PTHR46288:SF80">
    <property type="entry name" value="CYSTEINE_HISTIDINE-RICH C1 DOMAIN FAMILY PROTEIN"/>
    <property type="match status" value="1"/>
</dbReference>
<sequence>MFHRSRGDDTSGSPFCAETTRSRHPLAASAYRCERCRYVLDPTCARLPQVLRHPAHPLTLHLLPAYSTGDLPCAGLPEKLSHPSHPHPVTLVHQDPTGGRGYVCDLCGGAFDASSQWLYIWRAFDFGGHISCFMSGTKPAEQVTAAQQQIDPAAALSGMQQKLMAQMFMADTLAQTGRNVVALTGGPRDYVYYNAAPLPSQYAAMANSIVMNNLALLSLTDQKTGGGGGPAGGDVARSAGNTSTMS</sequence>
<proteinExistence type="predicted"/>
<organism evidence="2 3">
    <name type="scientific">Ensete ventricosum</name>
    <name type="common">Abyssinian banana</name>
    <name type="synonym">Musa ensete</name>
    <dbReference type="NCBI Taxonomy" id="4639"/>
    <lineage>
        <taxon>Eukaryota</taxon>
        <taxon>Viridiplantae</taxon>
        <taxon>Streptophyta</taxon>
        <taxon>Embryophyta</taxon>
        <taxon>Tracheophyta</taxon>
        <taxon>Spermatophyta</taxon>
        <taxon>Magnoliopsida</taxon>
        <taxon>Liliopsida</taxon>
        <taxon>Zingiberales</taxon>
        <taxon>Musaceae</taxon>
        <taxon>Ensete</taxon>
    </lineage>
</organism>
<gene>
    <name evidence="2" type="ORF">OPV22_030487</name>
</gene>
<evidence type="ECO:0000313" key="2">
    <source>
        <dbReference type="EMBL" id="KAJ8467935.1"/>
    </source>
</evidence>
<keyword evidence="3" id="KW-1185">Reference proteome</keyword>
<protein>
    <recommendedName>
        <fullName evidence="4">C2H2-type domain-containing protein</fullName>
    </recommendedName>
</protein>
<evidence type="ECO:0000256" key="1">
    <source>
        <dbReference type="SAM" id="MobiDB-lite"/>
    </source>
</evidence>
<comment type="caution">
    <text evidence="2">The sequence shown here is derived from an EMBL/GenBank/DDBJ whole genome shotgun (WGS) entry which is preliminary data.</text>
</comment>
<dbReference type="EMBL" id="JAQQAF010000008">
    <property type="protein sequence ID" value="KAJ8467935.1"/>
    <property type="molecule type" value="Genomic_DNA"/>
</dbReference>